<feature type="domain" description="DUF1214" evidence="1">
    <location>
        <begin position="384"/>
        <end position="493"/>
    </location>
</feature>
<dbReference type="InterPro" id="IPR010679">
    <property type="entry name" value="DUF1254"/>
</dbReference>
<protein>
    <recommendedName>
        <fullName evidence="5">DUF1254 domain-containing protein</fullName>
    </recommendedName>
</protein>
<dbReference type="InterPro" id="IPR037049">
    <property type="entry name" value="DUF1214_C_sf"/>
</dbReference>
<dbReference type="AlphaFoldDB" id="A0A840QFX7"/>
<reference evidence="3 4" key="1">
    <citation type="submission" date="2020-08" db="EMBL/GenBank/DDBJ databases">
        <title>Sequencing the genomes of 1000 actinobacteria strains.</title>
        <authorList>
            <person name="Klenk H.-P."/>
        </authorList>
    </citation>
    <scope>NUCLEOTIDE SEQUENCE [LARGE SCALE GENOMIC DNA]</scope>
    <source>
        <strain evidence="3 4">DSM 45584</strain>
    </source>
</reference>
<name>A0A840QFX7_9PSEU</name>
<dbReference type="RefSeq" id="WP_184727248.1">
    <property type="nucleotide sequence ID" value="NZ_JACHIW010000001.1"/>
</dbReference>
<dbReference type="SUPFAM" id="SSF160935">
    <property type="entry name" value="VPA0735-like"/>
    <property type="match status" value="1"/>
</dbReference>
<sequence>MSAARQHVWERISGNPVGATAAVTRAANAAGRAAAHAITHPKAVIDQAVRLPRELPTLWRAVAPIVTGHIDDWRREYAYTLGEQAFVYGFPYIYNARIRYNWVTQERDPAVVPYAPVNHFWHAQRLIDATYRDGGCPNNDTLYSLAWVDLSEEPVILSHPDMGDRYFTFELVGITSDNFDYVGQRTTGPRAGHFALVGPGWDGDLPREVRRLQSAPSPWILVLGRTLVSGKEDVPHVRALQRQYRLVPLSQFGKQRPRVPQRRDVLKPIEASEDPLGPWKTLNAMLAENPPPVHHEVLLRQFAEIGVGPGLDVEEQPQAVKDGLMRAAAVGGPMLEQQIFSGDWAHFVNGWRYPPPQMGRFGDDFLKRAADQSLIGITANDPAEAVYLVNFEDAEGNKLTGGGRYELHFDEDHLPPVDAFWSVTVYGEDMNLVPNKADCYSIGDRTPGLTIDSDGGLTLHLQSEPPGGSKDANWLPIPKTGTWFPVLRMYRPHTEVIDARWECPPLTSIPD</sequence>
<feature type="domain" description="DUF1254" evidence="2">
    <location>
        <begin position="117"/>
        <end position="248"/>
    </location>
</feature>
<keyword evidence="4" id="KW-1185">Reference proteome</keyword>
<dbReference type="Proteomes" id="UP000584374">
    <property type="component" value="Unassembled WGS sequence"/>
</dbReference>
<dbReference type="Pfam" id="PF06863">
    <property type="entry name" value="DUF1254"/>
    <property type="match status" value="1"/>
</dbReference>
<evidence type="ECO:0000259" key="1">
    <source>
        <dbReference type="Pfam" id="PF06742"/>
    </source>
</evidence>
<comment type="caution">
    <text evidence="3">The sequence shown here is derived from an EMBL/GenBank/DDBJ whole genome shotgun (WGS) entry which is preliminary data.</text>
</comment>
<dbReference type="PANTHER" id="PTHR36509">
    <property type="entry name" value="BLL3101 PROTEIN"/>
    <property type="match status" value="1"/>
</dbReference>
<dbReference type="Gene3D" id="2.60.40.1610">
    <property type="entry name" value="Domain of unknown function DUF1254"/>
    <property type="match status" value="1"/>
</dbReference>
<gene>
    <name evidence="3" type="ORF">BJ970_003567</name>
</gene>
<dbReference type="Gene3D" id="2.60.120.600">
    <property type="entry name" value="Domain of unknown function DUF1214, C-terminal domain"/>
    <property type="match status" value="1"/>
</dbReference>
<dbReference type="InterPro" id="IPR010621">
    <property type="entry name" value="DUF1214"/>
</dbReference>
<organism evidence="3 4">
    <name type="scientific">Saccharopolyspora phatthalungensis</name>
    <dbReference type="NCBI Taxonomy" id="664693"/>
    <lineage>
        <taxon>Bacteria</taxon>
        <taxon>Bacillati</taxon>
        <taxon>Actinomycetota</taxon>
        <taxon>Actinomycetes</taxon>
        <taxon>Pseudonocardiales</taxon>
        <taxon>Pseudonocardiaceae</taxon>
        <taxon>Saccharopolyspora</taxon>
    </lineage>
</organism>
<evidence type="ECO:0000313" key="4">
    <source>
        <dbReference type="Proteomes" id="UP000584374"/>
    </source>
</evidence>
<dbReference type="Pfam" id="PF06742">
    <property type="entry name" value="DUF1214"/>
    <property type="match status" value="1"/>
</dbReference>
<proteinExistence type="predicted"/>
<dbReference type="EMBL" id="JACHIW010000001">
    <property type="protein sequence ID" value="MBB5156033.1"/>
    <property type="molecule type" value="Genomic_DNA"/>
</dbReference>
<dbReference type="InterPro" id="IPR037050">
    <property type="entry name" value="DUF1254_sf"/>
</dbReference>
<dbReference type="PANTHER" id="PTHR36509:SF2">
    <property type="entry name" value="BLL3101 PROTEIN"/>
    <property type="match status" value="1"/>
</dbReference>
<accession>A0A840QFX7</accession>
<evidence type="ECO:0000313" key="3">
    <source>
        <dbReference type="EMBL" id="MBB5156033.1"/>
    </source>
</evidence>
<evidence type="ECO:0000259" key="2">
    <source>
        <dbReference type="Pfam" id="PF06863"/>
    </source>
</evidence>
<evidence type="ECO:0008006" key="5">
    <source>
        <dbReference type="Google" id="ProtNLM"/>
    </source>
</evidence>